<keyword evidence="1" id="KW-0808">Transferase</keyword>
<dbReference type="InterPro" id="IPR000182">
    <property type="entry name" value="GNAT_dom"/>
</dbReference>
<dbReference type="EMBL" id="JBDIML010000001">
    <property type="protein sequence ID" value="MEN2766308.1"/>
    <property type="molecule type" value="Genomic_DNA"/>
</dbReference>
<protein>
    <submittedName>
        <fullName evidence="3">GNAT family N-acetyltransferase</fullName>
    </submittedName>
</protein>
<proteinExistence type="predicted"/>
<dbReference type="RefSeq" id="WP_345823761.1">
    <property type="nucleotide sequence ID" value="NZ_JBDIML010000001.1"/>
</dbReference>
<evidence type="ECO:0000313" key="3">
    <source>
        <dbReference type="EMBL" id="MEN2766308.1"/>
    </source>
</evidence>
<evidence type="ECO:0000313" key="4">
    <source>
        <dbReference type="Proteomes" id="UP001444625"/>
    </source>
</evidence>
<keyword evidence="4" id="KW-1185">Reference proteome</keyword>
<dbReference type="SUPFAM" id="SSF55729">
    <property type="entry name" value="Acyl-CoA N-acyltransferases (Nat)"/>
    <property type="match status" value="1"/>
</dbReference>
<dbReference type="Pfam" id="PF00583">
    <property type="entry name" value="Acetyltransf_1"/>
    <property type="match status" value="1"/>
</dbReference>
<name>A0ABU9XFL9_9BACI</name>
<gene>
    <name evidence="3" type="ORF">ABC228_03845</name>
</gene>
<dbReference type="Proteomes" id="UP001444625">
    <property type="component" value="Unassembled WGS sequence"/>
</dbReference>
<comment type="caution">
    <text evidence="3">The sequence shown here is derived from an EMBL/GenBank/DDBJ whole genome shotgun (WGS) entry which is preliminary data.</text>
</comment>
<dbReference type="PROSITE" id="PS51186">
    <property type="entry name" value="GNAT"/>
    <property type="match status" value="1"/>
</dbReference>
<dbReference type="InterPro" id="IPR050769">
    <property type="entry name" value="NAT_camello-type"/>
</dbReference>
<accession>A0ABU9XFL9</accession>
<dbReference type="PANTHER" id="PTHR13947">
    <property type="entry name" value="GNAT FAMILY N-ACETYLTRANSFERASE"/>
    <property type="match status" value="1"/>
</dbReference>
<dbReference type="Gene3D" id="3.40.630.30">
    <property type="match status" value="1"/>
</dbReference>
<dbReference type="InterPro" id="IPR016181">
    <property type="entry name" value="Acyl_CoA_acyltransferase"/>
</dbReference>
<dbReference type="PANTHER" id="PTHR13947:SF37">
    <property type="entry name" value="LD18367P"/>
    <property type="match status" value="1"/>
</dbReference>
<evidence type="ECO:0000256" key="1">
    <source>
        <dbReference type="ARBA" id="ARBA00022679"/>
    </source>
</evidence>
<sequence>MEIRILQKHEEPPMDLLLLADPSTSLIEKYIKESECVVALVENKIIGICVLLQKDASTVEIVNIAVAAYMQDQGIGKQLVIHAKQRAQKNGFKRLEVGTGNSSISQLAFYQKCGFRITSIEFDYFINHYAEEIYENGIQCKDMIRLSLELE</sequence>
<evidence type="ECO:0000259" key="2">
    <source>
        <dbReference type="PROSITE" id="PS51186"/>
    </source>
</evidence>
<dbReference type="CDD" id="cd04301">
    <property type="entry name" value="NAT_SF"/>
    <property type="match status" value="1"/>
</dbReference>
<feature type="domain" description="N-acetyltransferase" evidence="2">
    <location>
        <begin position="1"/>
        <end position="136"/>
    </location>
</feature>
<reference evidence="3 4" key="1">
    <citation type="submission" date="2024-05" db="EMBL/GenBank/DDBJ databases">
        <authorList>
            <person name="Haq I."/>
            <person name="Ullah Z."/>
            <person name="Ahmad R."/>
            <person name="Li M."/>
            <person name="Tong Y."/>
        </authorList>
    </citation>
    <scope>NUCLEOTIDE SEQUENCE [LARGE SCALE GENOMIC DNA]</scope>
    <source>
        <strain evidence="3 4">16A2E</strain>
    </source>
</reference>
<organism evidence="3 4">
    <name type="scientific">Ornithinibacillus xuwenensis</name>
    <dbReference type="NCBI Taxonomy" id="3144668"/>
    <lineage>
        <taxon>Bacteria</taxon>
        <taxon>Bacillati</taxon>
        <taxon>Bacillota</taxon>
        <taxon>Bacilli</taxon>
        <taxon>Bacillales</taxon>
        <taxon>Bacillaceae</taxon>
        <taxon>Ornithinibacillus</taxon>
    </lineage>
</organism>